<evidence type="ECO:0000256" key="1">
    <source>
        <dbReference type="ARBA" id="ARBA00022723"/>
    </source>
</evidence>
<dbReference type="PROSITE" id="PS50089">
    <property type="entry name" value="ZF_RING_2"/>
    <property type="match status" value="1"/>
</dbReference>
<accession>A0A9P1FPS1</accession>
<dbReference type="GO" id="GO:0016740">
    <property type="term" value="F:transferase activity"/>
    <property type="evidence" value="ECO:0007669"/>
    <property type="project" value="UniProtKB-KW"/>
</dbReference>
<keyword evidence="1" id="KW-0479">Metal-binding</keyword>
<proteinExistence type="predicted"/>
<dbReference type="SUPFAM" id="SSF57850">
    <property type="entry name" value="RING/U-box"/>
    <property type="match status" value="1"/>
</dbReference>
<dbReference type="AlphaFoldDB" id="A0A9P1FPS1"/>
<keyword evidence="2 4" id="KW-0863">Zinc-finger</keyword>
<keyword evidence="8" id="KW-0808">Transferase</keyword>
<dbReference type="GO" id="GO:0008270">
    <property type="term" value="F:zinc ion binding"/>
    <property type="evidence" value="ECO:0007669"/>
    <property type="project" value="UniProtKB-KW"/>
</dbReference>
<dbReference type="PANTHER" id="PTHR15710">
    <property type="entry name" value="E3 UBIQUITIN-PROTEIN LIGASE PRAJA"/>
    <property type="match status" value="1"/>
</dbReference>
<dbReference type="EMBL" id="CAMXCT010000670">
    <property type="protein sequence ID" value="CAI3981937.1"/>
    <property type="molecule type" value="Genomic_DNA"/>
</dbReference>
<evidence type="ECO:0000256" key="4">
    <source>
        <dbReference type="PROSITE-ProRule" id="PRU00175"/>
    </source>
</evidence>
<dbReference type="InterPro" id="IPR001841">
    <property type="entry name" value="Znf_RING"/>
</dbReference>
<dbReference type="Pfam" id="PF13639">
    <property type="entry name" value="zf-RING_2"/>
    <property type="match status" value="1"/>
</dbReference>
<keyword evidence="3" id="KW-0862">Zinc</keyword>
<reference evidence="6" key="1">
    <citation type="submission" date="2022-10" db="EMBL/GenBank/DDBJ databases">
        <authorList>
            <person name="Chen Y."/>
            <person name="Dougan E. K."/>
            <person name="Chan C."/>
            <person name="Rhodes N."/>
            <person name="Thang M."/>
        </authorList>
    </citation>
    <scope>NUCLEOTIDE SEQUENCE</scope>
</reference>
<evidence type="ECO:0000313" key="7">
    <source>
        <dbReference type="EMBL" id="CAL1135312.1"/>
    </source>
</evidence>
<dbReference type="SMART" id="SM00184">
    <property type="entry name" value="RING"/>
    <property type="match status" value="1"/>
</dbReference>
<dbReference type="InterPro" id="IPR013083">
    <property type="entry name" value="Znf_RING/FYVE/PHD"/>
</dbReference>
<dbReference type="SMART" id="SM00744">
    <property type="entry name" value="RINGv"/>
    <property type="match status" value="1"/>
</dbReference>
<dbReference type="Proteomes" id="UP001152797">
    <property type="component" value="Unassembled WGS sequence"/>
</dbReference>
<evidence type="ECO:0000256" key="2">
    <source>
        <dbReference type="ARBA" id="ARBA00022771"/>
    </source>
</evidence>
<reference evidence="7" key="2">
    <citation type="submission" date="2024-04" db="EMBL/GenBank/DDBJ databases">
        <authorList>
            <person name="Chen Y."/>
            <person name="Shah S."/>
            <person name="Dougan E. K."/>
            <person name="Thang M."/>
            <person name="Chan C."/>
        </authorList>
    </citation>
    <scope>NUCLEOTIDE SEQUENCE [LARGE SCALE GENOMIC DNA]</scope>
</reference>
<dbReference type="Gene3D" id="3.30.40.10">
    <property type="entry name" value="Zinc/RING finger domain, C3HC4 (zinc finger)"/>
    <property type="match status" value="1"/>
</dbReference>
<dbReference type="EMBL" id="CAMXCT020000670">
    <property type="protein sequence ID" value="CAL1135312.1"/>
    <property type="molecule type" value="Genomic_DNA"/>
</dbReference>
<dbReference type="OrthoDB" id="438722at2759"/>
<organism evidence="6">
    <name type="scientific">Cladocopium goreaui</name>
    <dbReference type="NCBI Taxonomy" id="2562237"/>
    <lineage>
        <taxon>Eukaryota</taxon>
        <taxon>Sar</taxon>
        <taxon>Alveolata</taxon>
        <taxon>Dinophyceae</taxon>
        <taxon>Suessiales</taxon>
        <taxon>Symbiodiniaceae</taxon>
        <taxon>Cladocopium</taxon>
    </lineage>
</organism>
<evidence type="ECO:0000256" key="3">
    <source>
        <dbReference type="ARBA" id="ARBA00022833"/>
    </source>
</evidence>
<protein>
    <submittedName>
        <fullName evidence="8">E3 ubiquitin-protein ligase RING1-like (RIN G finger protein 1) (RING-type E3 ubiquitin transferase RING1-like)</fullName>
    </submittedName>
</protein>
<name>A0A9P1FPS1_9DINO</name>
<feature type="domain" description="RING-type" evidence="5">
    <location>
        <begin position="48"/>
        <end position="90"/>
    </location>
</feature>
<evidence type="ECO:0000313" key="6">
    <source>
        <dbReference type="EMBL" id="CAI3981937.1"/>
    </source>
</evidence>
<gene>
    <name evidence="6" type="ORF">C1SCF055_LOCUS9680</name>
</gene>
<dbReference type="InterPro" id="IPR011016">
    <property type="entry name" value="Znf_RING-CH"/>
</dbReference>
<keyword evidence="9" id="KW-1185">Reference proteome</keyword>
<evidence type="ECO:0000313" key="8">
    <source>
        <dbReference type="EMBL" id="CAL4769249.1"/>
    </source>
</evidence>
<comment type="caution">
    <text evidence="6">The sequence shown here is derived from an EMBL/GenBank/DDBJ whole genome shotgun (WGS) entry which is preliminary data.</text>
</comment>
<feature type="non-terminal residue" evidence="6">
    <location>
        <position position="1"/>
    </location>
</feature>
<sequence>LFSLRYLLLVVNQLNEQPGCTKAVKELPIVEKGSEELIDAEDGQVMECSICMEVLGEPGGEIVRAPCKHYFHQECLLTWCKNHVDCPMCRQQVGKPDDLEEPEPFEPLEP</sequence>
<dbReference type="EMBL" id="CAMXCT030000670">
    <property type="protein sequence ID" value="CAL4769249.1"/>
    <property type="molecule type" value="Genomic_DNA"/>
</dbReference>
<evidence type="ECO:0000259" key="5">
    <source>
        <dbReference type="PROSITE" id="PS50089"/>
    </source>
</evidence>
<evidence type="ECO:0000313" key="9">
    <source>
        <dbReference type="Proteomes" id="UP001152797"/>
    </source>
</evidence>